<dbReference type="InterPro" id="IPR052087">
    <property type="entry name" value="RRP12"/>
</dbReference>
<comment type="caution">
    <text evidence="7">The sequence shown here is derived from an EMBL/GenBank/DDBJ whole genome shotgun (WGS) entry which is preliminary data.</text>
</comment>
<dbReference type="Proteomes" id="UP001642482">
    <property type="component" value="Unassembled WGS sequence"/>
</dbReference>
<evidence type="ECO:0000256" key="1">
    <source>
        <dbReference type="ARBA" id="ARBA00004123"/>
    </source>
</evidence>
<keyword evidence="3" id="KW-0539">Nucleus</keyword>
<evidence type="ECO:0000259" key="5">
    <source>
        <dbReference type="Pfam" id="PF08161"/>
    </source>
</evidence>
<feature type="compositionally biased region" description="Low complexity" evidence="4">
    <location>
        <begin position="1235"/>
        <end position="1245"/>
    </location>
</feature>
<evidence type="ECO:0000313" key="7">
    <source>
        <dbReference type="EMBL" id="CAK7232746.1"/>
    </source>
</evidence>
<feature type="region of interest" description="Disordered" evidence="4">
    <location>
        <begin position="1101"/>
        <end position="1122"/>
    </location>
</feature>
<name>A0ABP0CNU4_9PEZI</name>
<dbReference type="Pfam" id="PF25772">
    <property type="entry name" value="HEAT_RRP12_N"/>
    <property type="match status" value="1"/>
</dbReference>
<feature type="domain" description="RRP12 N-terminal HEAT" evidence="6">
    <location>
        <begin position="15"/>
        <end position="210"/>
    </location>
</feature>
<dbReference type="Gene3D" id="1.25.10.10">
    <property type="entry name" value="Leucine-rich Repeat Variant"/>
    <property type="match status" value="2"/>
</dbReference>
<dbReference type="InterPro" id="IPR011989">
    <property type="entry name" value="ARM-like"/>
</dbReference>
<dbReference type="InterPro" id="IPR057860">
    <property type="entry name" value="HEAT_RRP12_N"/>
</dbReference>
<evidence type="ECO:0000259" key="6">
    <source>
        <dbReference type="Pfam" id="PF25772"/>
    </source>
</evidence>
<feature type="region of interest" description="Disordered" evidence="4">
    <location>
        <begin position="1135"/>
        <end position="1155"/>
    </location>
</feature>
<feature type="domain" description="RRP12 HEAT" evidence="5">
    <location>
        <begin position="345"/>
        <end position="634"/>
    </location>
</feature>
<organism evidence="7 8">
    <name type="scientific">Sporothrix eucalyptigena</name>
    <dbReference type="NCBI Taxonomy" id="1812306"/>
    <lineage>
        <taxon>Eukaryota</taxon>
        <taxon>Fungi</taxon>
        <taxon>Dikarya</taxon>
        <taxon>Ascomycota</taxon>
        <taxon>Pezizomycotina</taxon>
        <taxon>Sordariomycetes</taxon>
        <taxon>Sordariomycetidae</taxon>
        <taxon>Ophiostomatales</taxon>
        <taxon>Ophiostomataceae</taxon>
        <taxon>Sporothrix</taxon>
    </lineage>
</organism>
<comment type="similarity">
    <text evidence="2">Belongs to the RRP12 family.</text>
</comment>
<dbReference type="EMBL" id="CAWUHD010000114">
    <property type="protein sequence ID" value="CAK7232746.1"/>
    <property type="molecule type" value="Genomic_DNA"/>
</dbReference>
<dbReference type="InterPro" id="IPR016024">
    <property type="entry name" value="ARM-type_fold"/>
</dbReference>
<accession>A0ABP0CNU4</accession>
<dbReference type="Pfam" id="PF08161">
    <property type="entry name" value="RRP12_HEAT"/>
    <property type="match status" value="1"/>
</dbReference>
<dbReference type="InterPro" id="IPR012978">
    <property type="entry name" value="HEAT_RRP12"/>
</dbReference>
<dbReference type="PANTHER" id="PTHR48287">
    <property type="entry name" value="ARM REPEAT SUPERFAMILY PROTEIN"/>
    <property type="match status" value="1"/>
</dbReference>
<evidence type="ECO:0000256" key="3">
    <source>
        <dbReference type="ARBA" id="ARBA00023242"/>
    </source>
</evidence>
<feature type="compositionally biased region" description="Acidic residues" evidence="4">
    <location>
        <begin position="1016"/>
        <end position="1027"/>
    </location>
</feature>
<feature type="compositionally biased region" description="Low complexity" evidence="4">
    <location>
        <begin position="1195"/>
        <end position="1216"/>
    </location>
</feature>
<keyword evidence="8" id="KW-1185">Reference proteome</keyword>
<evidence type="ECO:0000256" key="2">
    <source>
        <dbReference type="ARBA" id="ARBA00007690"/>
    </source>
</evidence>
<dbReference type="PANTHER" id="PTHR48287:SF1">
    <property type="entry name" value="ARM REPEAT SUPERFAMILY PROTEIN"/>
    <property type="match status" value="1"/>
</dbReference>
<proteinExistence type="inferred from homology"/>
<reference evidence="7 8" key="1">
    <citation type="submission" date="2024-01" db="EMBL/GenBank/DDBJ databases">
        <authorList>
            <person name="Allen C."/>
            <person name="Tagirdzhanova G."/>
        </authorList>
    </citation>
    <scope>NUCLEOTIDE SEQUENCE [LARGE SCALE GENOMIC DNA]</scope>
</reference>
<feature type="region of interest" description="Disordered" evidence="4">
    <location>
        <begin position="1169"/>
        <end position="1271"/>
    </location>
</feature>
<feature type="compositionally biased region" description="Basic residues" evidence="4">
    <location>
        <begin position="1170"/>
        <end position="1180"/>
    </location>
</feature>
<evidence type="ECO:0000313" key="8">
    <source>
        <dbReference type="Proteomes" id="UP001642482"/>
    </source>
</evidence>
<comment type="subcellular location">
    <subcellularLocation>
        <location evidence="1">Nucleus</location>
    </subcellularLocation>
</comment>
<protein>
    <submittedName>
        <fullName evidence="7">Pre-rRNA processing protein</fullName>
    </submittedName>
</protein>
<evidence type="ECO:0000256" key="4">
    <source>
        <dbReference type="SAM" id="MobiDB-lite"/>
    </source>
</evidence>
<dbReference type="SUPFAM" id="SSF48371">
    <property type="entry name" value="ARM repeat"/>
    <property type="match status" value="1"/>
</dbReference>
<feature type="region of interest" description="Disordered" evidence="4">
    <location>
        <begin position="999"/>
        <end position="1088"/>
    </location>
</feature>
<feature type="compositionally biased region" description="Gly residues" evidence="4">
    <location>
        <begin position="1217"/>
        <end position="1231"/>
    </location>
</feature>
<sequence>MAEITLEERFDKIRSPNLESQKQTAIILKAVEATLEEQHEEATPTTYFAALLALLDQSVGQDASKKNLDTSIIYLLDLVTPYVPHGLLRAKFTQILSALAPVLMQQGADAPLLRPCIGCLESLLLAQHSAAWELPGTQISPRRAVAGLLNLSVDPRPKVRKRALEALRKVLDTPPPGPTLDHPASGMCAETAMAGLKDLAQQANQARKNKRGDAQATSDPNLFRALQLVRAIAASSTGWPSKKIEPLCELLLEIARSGNDHMSVAVLEVFEIIFQGMGDEIAAVKLGRLLEIISELRPAPNDTQLLPPWIAIVSRGYDVSAQVEPEDTFYKLPELFGLVSPYLESPASNIRISASECLISFLANCVPRQVILRPSIYDEKILAKLAQIGEEFLGVRYQLASEEVYNILAAMFDAFRWQADPYLLEMTRTLGDIRGRESFSAKKEVDKIIGHAIRAMGPVSVLKVLPHNLTEPSAHRQGRAWLLPLFREYTTNTKLADFKSEFVPLSNAMFQHVLDNGDAEKTTEIKIFETIVQQIWSILPGFCDLPLDLTAAFDGGFGELLANLLYQQVGLRFDICRALKMLIESNQAIASIEDEEDLFVQCRVSKSEANANLKHLGSFSGQYLAVLFNVYGQTLAQSRGPILQTINAFLSVTPKDDLVKSFDEVCKLFAAALQEVGESSTLAKGDPQKSTGQVPSTSHTLIDLLITMALHLPRESYSALFEIASLAIVKEDDPQLQKKAYKLIPRLAESEVGKVALIERHEELQSLMLGSAEKVSAPARRERLAALAALLPLIPNHALHFIPSTLSEVVISCKEHNERARTAAFELLVIMGEKMKSADGALIDNSKVPNMADDAPSVVASIEEYFTMVSAGLAGSTPHMISASITAITRILYEFHSLLDKQALNDLVQTIDLFLTSNNREIVSSVLGFVKVCTISLPLEMVRVRLPSLIPNLMRWSHEHKGHFRAKVKHILDRMVRRFGYEIVNNHCPEADRKLITNIRKTKERNKRKKKATNEGGDDSNDEDHEDADQKKARGGRFDSGFDEALYSSDSDNSGEEDDAEVGRQQSSKDGRKRGAKGGQAYIVEEEGEPLDLLDRKAMASISSTRPMKTREPSQGKAKYNVDGKLILGESATNVGGDADGMDIDQEDGGAGSGVNAYMAAVSGKDVAKRGFRGKLKWSNKKGQDGDDDDDIVDNDAAAIKAKLNWSPGGSRSTRGGSNGGKGSRGGGGGRGHSRSGSGRVSFGRRGLGEEKRKGGQTGGGRVGKPWPTKR</sequence>
<feature type="compositionally biased region" description="Basic residues" evidence="4">
    <location>
        <begin position="1000"/>
        <end position="1011"/>
    </location>
</feature>
<gene>
    <name evidence="7" type="primary">RRP12</name>
    <name evidence="7" type="ORF">SEUCBS140593_008368</name>
</gene>